<accession>A0A8J2SWA6</accession>
<dbReference type="InterPro" id="IPR014762">
    <property type="entry name" value="DNA_mismatch_repair_CS"/>
</dbReference>
<dbReference type="GO" id="GO:0030983">
    <property type="term" value="F:mismatched DNA binding"/>
    <property type="evidence" value="ECO:0007669"/>
    <property type="project" value="InterPro"/>
</dbReference>
<dbReference type="SUPFAM" id="SSF54211">
    <property type="entry name" value="Ribosomal protein S5 domain 2-like"/>
    <property type="match status" value="1"/>
</dbReference>
<dbReference type="Gene3D" id="3.30.565.10">
    <property type="entry name" value="Histidine kinase-like ATPase, C-terminal domain"/>
    <property type="match status" value="1"/>
</dbReference>
<dbReference type="GO" id="GO:0061982">
    <property type="term" value="P:meiosis I cell cycle process"/>
    <property type="evidence" value="ECO:0007669"/>
    <property type="project" value="UniProtKB-ARBA"/>
</dbReference>
<evidence type="ECO:0000313" key="7">
    <source>
        <dbReference type="EMBL" id="CDF87318.1"/>
    </source>
</evidence>
<dbReference type="PANTHER" id="PTHR10073">
    <property type="entry name" value="DNA MISMATCH REPAIR PROTEIN MLH, PMS, MUTL"/>
    <property type="match status" value="1"/>
</dbReference>
<dbReference type="Pfam" id="PF16413">
    <property type="entry name" value="Mlh1_C"/>
    <property type="match status" value="1"/>
</dbReference>
<dbReference type="GO" id="GO:0140664">
    <property type="term" value="F:ATP-dependent DNA damage sensor activity"/>
    <property type="evidence" value="ECO:0007669"/>
    <property type="project" value="InterPro"/>
</dbReference>
<dbReference type="GO" id="GO:0032389">
    <property type="term" value="C:MutLalpha complex"/>
    <property type="evidence" value="ECO:0007669"/>
    <property type="project" value="TreeGrafter"/>
</dbReference>
<dbReference type="InterPro" id="IPR002099">
    <property type="entry name" value="MutL/Mlh/PMS"/>
</dbReference>
<dbReference type="GO" id="GO:0016887">
    <property type="term" value="F:ATP hydrolysis activity"/>
    <property type="evidence" value="ECO:0007669"/>
    <property type="project" value="InterPro"/>
</dbReference>
<reference evidence="8" key="1">
    <citation type="journal article" date="2013" name="Genome Announc.">
        <title>Genome sequence of the food spoilage yeast Zygosaccharomyces bailii CLIB 213(T).</title>
        <authorList>
            <person name="Galeote V."/>
            <person name="Bigey F."/>
            <person name="Devillers H."/>
            <person name="Neuveglise C."/>
            <person name="Dequin S."/>
        </authorList>
    </citation>
    <scope>NUCLEOTIDE SEQUENCE [LARGE SCALE GENOMIC DNA]</scope>
    <source>
        <strain evidence="8">CLIB 213 / ATCC 58445 / CBS 680 / CCRC 21525 / NBRC 1098 / NCYC 1416 / NRRL Y-2227</strain>
    </source>
</reference>
<evidence type="ECO:0000256" key="2">
    <source>
        <dbReference type="ARBA" id="ARBA00006082"/>
    </source>
</evidence>
<sequence length="737" mass="82972">MVKKIKPLDPSVVNKIAAGEIIISPVNALKEMMENSIDAGASSIDILVRDGGIKLLQITDNGSGIDKGDLPILCQRFTTSKLSKFEDLESIATYGFRGEALASISHIARLTITTKTRNEKCAWRATYSEGKMNGNPAPVAGKEGTVILVENLFYNMPSRLRALRSPSEEYGKILDVTGRYACHSQGIAFSCKKSGDSQFALTVRANLSIEERIRTVFGNKVSSNLISLQIEKLEDLRVVHVVGKMSNLDFSFKKSITPIFFINNRLVVCNTLARALRQVYANYLPKGDKPFIYLSISMHPETLDVNIHPTKREVRFLHEEEIIEVLSSKLNEEFSNIDSSRSFKTSSILTKQPLRENSEGIRSSVNNGNVQKPLHTLGHGKMSPYRSNLKVNENKLVRTDASQSKITSFMGNHSDLATTNVRQPISPEEESLVANSQLSSSYNPDSTMKVNSLSPSTLSTRNQTYTFIPRERAEVNLTSIKRLREAVDNSAHKDLTDIFANLTYVGVIDEERRLAAIQHDLKLFLIDYGAVCYEFFYQICLTDFANFGIIKLHCENRESLKLVDLLSNFQNVDKESSRSIIDKIWEMKDMLNEYFSINIAGSGEEEKGNDHFENVCITGLPLLLKGYAPPLNKLPFFIYRLGTKVNWEEEQPCLDGIMRQIALLHIPEIIETIDLGKEDIPEEEKVAYSDKKEELSAMLDNVIFPCIKRRFLAPRELAKDIVEIANLPGLYRVFERC</sequence>
<dbReference type="InterPro" id="IPR020568">
    <property type="entry name" value="Ribosomal_Su5_D2-typ_SF"/>
</dbReference>
<dbReference type="SUPFAM" id="SSF55874">
    <property type="entry name" value="ATPase domain of HSP90 chaperone/DNA topoisomerase II/histidine kinase"/>
    <property type="match status" value="1"/>
</dbReference>
<comment type="similarity">
    <text evidence="2">Belongs to the DNA mismatch repair MutL/HexB family.</text>
</comment>
<gene>
    <name evidence="7" type="ORF">BN860_03686g</name>
</gene>
<evidence type="ECO:0000313" key="8">
    <source>
        <dbReference type="Proteomes" id="UP000019375"/>
    </source>
</evidence>
<evidence type="ECO:0000256" key="4">
    <source>
        <dbReference type="ARBA" id="ARBA00023204"/>
    </source>
</evidence>
<dbReference type="NCBIfam" id="TIGR00585">
    <property type="entry name" value="mutl"/>
    <property type="match status" value="1"/>
</dbReference>
<dbReference type="InterPro" id="IPR014721">
    <property type="entry name" value="Ribsml_uS5_D2-typ_fold_subgr"/>
</dbReference>
<dbReference type="FunFam" id="3.30.565.10:FF:000079">
    <property type="entry name" value="DNA mismatch repair protein MLH"/>
    <property type="match status" value="1"/>
</dbReference>
<dbReference type="FunFam" id="3.30.230.10:FF:000014">
    <property type="entry name" value="DNA mismatch repair protein Mlh1"/>
    <property type="match status" value="1"/>
</dbReference>
<dbReference type="PROSITE" id="PS00058">
    <property type="entry name" value="DNA_MISMATCH_REPAIR_1"/>
    <property type="match status" value="1"/>
</dbReference>
<dbReference type="CDD" id="cd16926">
    <property type="entry name" value="HATPase_MutL-MLH-PMS-like"/>
    <property type="match status" value="1"/>
</dbReference>
<evidence type="ECO:0000256" key="3">
    <source>
        <dbReference type="ARBA" id="ARBA00022763"/>
    </source>
</evidence>
<dbReference type="Pfam" id="PF01119">
    <property type="entry name" value="DNA_mis_repair"/>
    <property type="match status" value="1"/>
</dbReference>
<dbReference type="PANTHER" id="PTHR10073:SF12">
    <property type="entry name" value="DNA MISMATCH REPAIR PROTEIN MLH1"/>
    <property type="match status" value="1"/>
</dbReference>
<dbReference type="SMART" id="SM01340">
    <property type="entry name" value="DNA_mis_repair"/>
    <property type="match status" value="1"/>
</dbReference>
<evidence type="ECO:0000256" key="1">
    <source>
        <dbReference type="ARBA" id="ARBA00004123"/>
    </source>
</evidence>
<comment type="subcellular location">
    <subcellularLocation>
        <location evidence="1">Nucleus</location>
    </subcellularLocation>
</comment>
<keyword evidence="5" id="KW-0539">Nucleus</keyword>
<dbReference type="InterPro" id="IPR013507">
    <property type="entry name" value="DNA_mismatch_S5_2-like"/>
</dbReference>
<dbReference type="EMBL" id="HG316454">
    <property type="protein sequence ID" value="CDF87318.1"/>
    <property type="molecule type" value="Genomic_DNA"/>
</dbReference>
<dbReference type="Pfam" id="PF13589">
    <property type="entry name" value="HATPase_c_3"/>
    <property type="match status" value="1"/>
</dbReference>
<proteinExistence type="inferred from homology"/>
<feature type="domain" description="DNA mismatch repair protein S5" evidence="6">
    <location>
        <begin position="213"/>
        <end position="335"/>
    </location>
</feature>
<keyword evidence="8" id="KW-1185">Reference proteome</keyword>
<dbReference type="InterPro" id="IPR038973">
    <property type="entry name" value="MutL/Mlh/Pms-like"/>
</dbReference>
<dbReference type="Proteomes" id="UP000019375">
    <property type="component" value="Unassembled WGS sequence"/>
</dbReference>
<protein>
    <submittedName>
        <fullName evidence="7">BN860_03686g1_1</fullName>
    </submittedName>
</protein>
<dbReference type="InterPro" id="IPR036890">
    <property type="entry name" value="HATPase_C_sf"/>
</dbReference>
<name>A0A8J2SWA6_ZYGB2</name>
<evidence type="ECO:0000256" key="5">
    <source>
        <dbReference type="ARBA" id="ARBA00023242"/>
    </source>
</evidence>
<dbReference type="InterPro" id="IPR032189">
    <property type="entry name" value="Mlh1_C"/>
</dbReference>
<dbReference type="AlphaFoldDB" id="A0A8J2SWA6"/>
<dbReference type="GO" id="GO:0006298">
    <property type="term" value="P:mismatch repair"/>
    <property type="evidence" value="ECO:0007669"/>
    <property type="project" value="InterPro"/>
</dbReference>
<organism evidence="7 8">
    <name type="scientific">Zygosaccharomyces bailii (strain CLIB 213 / ATCC 58445 / CBS 680 / BCRC 21525 / NBRC 1098 / NCYC 1416 / NRRL Y-2227)</name>
    <dbReference type="NCBI Taxonomy" id="1333698"/>
    <lineage>
        <taxon>Eukaryota</taxon>
        <taxon>Fungi</taxon>
        <taxon>Dikarya</taxon>
        <taxon>Ascomycota</taxon>
        <taxon>Saccharomycotina</taxon>
        <taxon>Saccharomycetes</taxon>
        <taxon>Saccharomycetales</taxon>
        <taxon>Saccharomycetaceae</taxon>
        <taxon>Zygosaccharomyces</taxon>
    </lineage>
</organism>
<dbReference type="OrthoDB" id="10263226at2759"/>
<keyword evidence="4" id="KW-0234">DNA repair</keyword>
<evidence type="ECO:0000259" key="6">
    <source>
        <dbReference type="SMART" id="SM01340"/>
    </source>
</evidence>
<dbReference type="Gene3D" id="3.30.230.10">
    <property type="match status" value="1"/>
</dbReference>
<dbReference type="GO" id="GO:0005524">
    <property type="term" value="F:ATP binding"/>
    <property type="evidence" value="ECO:0007669"/>
    <property type="project" value="InterPro"/>
</dbReference>
<keyword evidence="3" id="KW-0227">DNA damage</keyword>